<dbReference type="AlphaFoldDB" id="A0AAW8J502"/>
<evidence type="ECO:0000313" key="4">
    <source>
        <dbReference type="Proteomes" id="UP001243844"/>
    </source>
</evidence>
<dbReference type="EMBL" id="JAVIDL010000004">
    <property type="protein sequence ID" value="MDQ8934714.1"/>
    <property type="molecule type" value="Genomic_DNA"/>
</dbReference>
<dbReference type="Proteomes" id="UP001243844">
    <property type="component" value="Unassembled WGS sequence"/>
</dbReference>
<dbReference type="RefSeq" id="WP_308980978.1">
    <property type="nucleotide sequence ID" value="NZ_JAVIDL010000004.1"/>
</dbReference>
<feature type="domain" description="GspL cytoplasmic actin-ATPase-like" evidence="2">
    <location>
        <begin position="15"/>
        <end position="196"/>
    </location>
</feature>
<dbReference type="Gene3D" id="3.30.1360.100">
    <property type="entry name" value="General secretion pathway protein M, EpsM"/>
    <property type="match status" value="1"/>
</dbReference>
<sequence>MLYLWMPEANGDWYWSRGEQWMQATSLEQLIQELQLDKGMEAVVFFPSREVQLLEQRLTKSQYKQLGPTGIRYLLEEYIISSIDQMKVFSHFQSPDQVTVLGVAQHAVTTMQHSLSLLPLKIIALLPDYLLLPTPTVDQVVIANIHGRLLVRETEYVGNSVDDLALTLELLDAEKTILYSQLSDLQFESLAATTTAERRQSFDYVFTVNKRFKQHPFNVLPKQKDKDQKWSGYWKASAVLFLVLLLTQFSYDVLRWVKLKKLGDETAIMALDQYRSWFGQTRSVNEHNLKEQFSKKLEQSQNANTQALQLISRVGPILMQQRIVANRVVYDGTGLNMDLVGQSSETLQALVKQLNQQGFKAKLGNIQTQGESVIGAVNIQ</sequence>
<evidence type="ECO:0000256" key="1">
    <source>
        <dbReference type="PIRNR" id="PIRNR015761"/>
    </source>
</evidence>
<comment type="caution">
    <text evidence="3">The sequence shown here is derived from an EMBL/GenBank/DDBJ whole genome shotgun (WGS) entry which is preliminary data.</text>
</comment>
<keyword evidence="1" id="KW-0813">Transport</keyword>
<proteinExistence type="inferred from homology"/>
<evidence type="ECO:0000313" key="3">
    <source>
        <dbReference type="EMBL" id="MDQ8934714.1"/>
    </source>
</evidence>
<comment type="function">
    <text evidence="1">Inner membrane component of the type II secretion system required for the energy-dependent secretion of extracellular factors such as proteases and toxins from the periplasm.</text>
</comment>
<name>A0AAW8J502_9GAMM</name>
<dbReference type="InterPro" id="IPR024230">
    <property type="entry name" value="GspL_cyto_dom"/>
</dbReference>
<organism evidence="3 4">
    <name type="scientific">Acinetobacter rudis</name>
    <dbReference type="NCBI Taxonomy" id="632955"/>
    <lineage>
        <taxon>Bacteria</taxon>
        <taxon>Pseudomonadati</taxon>
        <taxon>Pseudomonadota</taxon>
        <taxon>Gammaproteobacteria</taxon>
        <taxon>Moraxellales</taxon>
        <taxon>Moraxellaceae</taxon>
        <taxon>Acinetobacter</taxon>
    </lineage>
</organism>
<dbReference type="GO" id="GO:0005886">
    <property type="term" value="C:plasma membrane"/>
    <property type="evidence" value="ECO:0007669"/>
    <property type="project" value="UniProtKB-SubCell"/>
</dbReference>
<comment type="similarity">
    <text evidence="1">Belongs to the GSP L family.</text>
</comment>
<dbReference type="InterPro" id="IPR007812">
    <property type="entry name" value="T2SS_protein-GspL"/>
</dbReference>
<dbReference type="Gene3D" id="3.30.420.380">
    <property type="match status" value="1"/>
</dbReference>
<dbReference type="Pfam" id="PF05134">
    <property type="entry name" value="T2SSL"/>
    <property type="match status" value="1"/>
</dbReference>
<dbReference type="SUPFAM" id="SSF53067">
    <property type="entry name" value="Actin-like ATPase domain"/>
    <property type="match status" value="1"/>
</dbReference>
<dbReference type="InterPro" id="IPR043129">
    <property type="entry name" value="ATPase_NBD"/>
</dbReference>
<accession>A0AAW8J502</accession>
<dbReference type="NCBIfam" id="TIGR01709">
    <property type="entry name" value="typeII_sec_gspL"/>
    <property type="match status" value="1"/>
</dbReference>
<reference evidence="3" key="1">
    <citation type="submission" date="2023-08" db="EMBL/GenBank/DDBJ databases">
        <title>Emergence of clinically-relevant ST2 carbapenem-resistant Acinetobacter baumannii strains in hospital sewages in Zhejiang, East of China.</title>
        <authorList>
            <person name="Kaichao C."/>
            <person name="Zhang R."/>
        </authorList>
    </citation>
    <scope>NUCLEOTIDE SEQUENCE</scope>
    <source>
        <strain evidence="3">M-RB-37</strain>
    </source>
</reference>
<keyword evidence="1" id="KW-0653">Protein transport</keyword>
<dbReference type="PIRSF" id="PIRSF015761">
    <property type="entry name" value="Protein_L"/>
    <property type="match status" value="1"/>
</dbReference>
<protein>
    <recommendedName>
        <fullName evidence="1">Type II secretion system protein L</fullName>
        <shortName evidence="1">T2SS protein L</shortName>
    </recommendedName>
</protein>
<dbReference type="GO" id="GO:0015628">
    <property type="term" value="P:protein secretion by the type II secretion system"/>
    <property type="evidence" value="ECO:0007669"/>
    <property type="project" value="InterPro"/>
</dbReference>
<evidence type="ECO:0000259" key="2">
    <source>
        <dbReference type="Pfam" id="PF05134"/>
    </source>
</evidence>
<dbReference type="GO" id="GO:0015627">
    <property type="term" value="C:type II protein secretion system complex"/>
    <property type="evidence" value="ECO:0007669"/>
    <property type="project" value="InterPro"/>
</dbReference>
<dbReference type="GO" id="GO:0009276">
    <property type="term" value="C:Gram-negative-bacterium-type cell wall"/>
    <property type="evidence" value="ECO:0007669"/>
    <property type="project" value="InterPro"/>
</dbReference>
<gene>
    <name evidence="3" type="primary">gspL</name>
    <name evidence="3" type="ORF">RFH47_03050</name>
</gene>